<keyword evidence="4" id="KW-0482">Metalloprotease</keyword>
<feature type="transmembrane region" description="Helical" evidence="1">
    <location>
        <begin position="378"/>
        <end position="396"/>
    </location>
</feature>
<dbReference type="EMBL" id="CP013290">
    <property type="protein sequence ID" value="APH00615.1"/>
    <property type="molecule type" value="Genomic_DNA"/>
</dbReference>
<feature type="transmembrane region" description="Helical" evidence="1">
    <location>
        <begin position="304"/>
        <end position="328"/>
    </location>
</feature>
<dbReference type="AlphaFoldDB" id="A0A1L3ME49"/>
<evidence type="ECO:0000256" key="1">
    <source>
        <dbReference type="SAM" id="Phobius"/>
    </source>
</evidence>
<feature type="transmembrane region" description="Helical" evidence="1">
    <location>
        <begin position="340"/>
        <end position="357"/>
    </location>
</feature>
<evidence type="ECO:0000313" key="6">
    <source>
        <dbReference type="Proteomes" id="UP000593998"/>
    </source>
</evidence>
<keyword evidence="1" id="KW-0472">Membrane</keyword>
<evidence type="ECO:0000313" key="5">
    <source>
        <dbReference type="Proteomes" id="UP000182938"/>
    </source>
</evidence>
<feature type="transmembrane region" description="Helical" evidence="1">
    <location>
        <begin position="426"/>
        <end position="448"/>
    </location>
</feature>
<feature type="transmembrane region" description="Helical" evidence="1">
    <location>
        <begin position="402"/>
        <end position="419"/>
    </location>
</feature>
<reference evidence="3 5" key="1">
    <citation type="submission" date="2015-11" db="EMBL/GenBank/DDBJ databases">
        <authorList>
            <person name="Zhang Y."/>
            <person name="Guo Z."/>
        </authorList>
    </citation>
    <scope>NUCLEOTIDE SEQUENCE [LARGE SCALE GENOMIC DNA]</scope>
    <source>
        <strain evidence="3 5">YFY001</strain>
    </source>
</reference>
<feature type="transmembrane region" description="Helical" evidence="1">
    <location>
        <begin position="460"/>
        <end position="482"/>
    </location>
</feature>
<reference evidence="4 6" key="2">
    <citation type="submission" date="2020-10" db="EMBL/GenBank/DDBJ databases">
        <title>Janibacter indicus TT2 genome sequence.</title>
        <authorList>
            <person name="Lee K."/>
            <person name="Ganzorig M."/>
        </authorList>
    </citation>
    <scope>NUCLEOTIDE SEQUENCE [LARGE SCALE GENOMIC DNA]</scope>
    <source>
        <strain evidence="4 6">TT2</strain>
    </source>
</reference>
<evidence type="ECO:0000313" key="4">
    <source>
        <dbReference type="EMBL" id="QOK23402.1"/>
    </source>
</evidence>
<feature type="transmembrane region" description="Helical" evidence="1">
    <location>
        <begin position="220"/>
        <end position="244"/>
    </location>
</feature>
<proteinExistence type="predicted"/>
<dbReference type="GO" id="GO:0008237">
    <property type="term" value="F:metallopeptidase activity"/>
    <property type="evidence" value="ECO:0007669"/>
    <property type="project" value="UniProtKB-KW"/>
</dbReference>
<dbReference type="Proteomes" id="UP000593998">
    <property type="component" value="Chromosome"/>
</dbReference>
<dbReference type="GO" id="GO:0004175">
    <property type="term" value="F:endopeptidase activity"/>
    <property type="evidence" value="ECO:0007669"/>
    <property type="project" value="UniProtKB-ARBA"/>
</dbReference>
<sequence length="508" mass="52539">MTGLTIALVGAPDWPDAPFVARAVAALAPDASVRWLPAGAALTPDVDGVWLLAPPAQAPATTHDTTTGWALQLGVPVLGPLRTDEGGSLTPSPGSRLAAIGGEAPVDLPTHTGSARPGRDYVAAPGTIWFAQAHRGGEPAVVTAGGSPFATLTDFPAATADGVHPLALDLVAAARERAASRHAPAVAPSSSSSLAPLPDDEPRSYVHQMRTAGYRWWRPFLALGAGIATWFVLAMALSIAWFVLDPSLLESGGSTADIDPADPVTMLISNLTLAALIPATLVATRVGHWRPMGRLWSVAGRIRWRWLAVASAVTLVIWGGYLAAAWVLSGEQPTERPAHWPWLLVITLLTTPLQSAGEEVAFRGGILQGVGAWIKRPAVALVVGTVLSAATFALAHTSLDPWVLLDLGGMAVACCYLTWRTGGLEAAIVLHVVNNLVIILGLTMLGGLSDAYVTEETTSTAASGGLGVAATFVMTAILLWLARRTGVAPKGFGRPALSPGATPESASA</sequence>
<dbReference type="RefSeq" id="WP_072623787.1">
    <property type="nucleotide sequence ID" value="NZ_CP013290.1"/>
</dbReference>
<keyword evidence="4" id="KW-0378">Hydrolase</keyword>
<dbReference type="GO" id="GO:0006508">
    <property type="term" value="P:proteolysis"/>
    <property type="evidence" value="ECO:0007669"/>
    <property type="project" value="UniProtKB-KW"/>
</dbReference>
<protein>
    <submittedName>
        <fullName evidence="4">CPBP family intramembrane metalloprotease</fullName>
    </submittedName>
</protein>
<evidence type="ECO:0000313" key="3">
    <source>
        <dbReference type="EMBL" id="APH00615.1"/>
    </source>
</evidence>
<dbReference type="Pfam" id="PF02517">
    <property type="entry name" value="Rce1-like"/>
    <property type="match status" value="1"/>
</dbReference>
<dbReference type="EMBL" id="CP062789">
    <property type="protein sequence ID" value="QOK23402.1"/>
    <property type="molecule type" value="Genomic_DNA"/>
</dbReference>
<organism evidence="3 5">
    <name type="scientific">Janibacter indicus</name>
    <dbReference type="NCBI Taxonomy" id="857417"/>
    <lineage>
        <taxon>Bacteria</taxon>
        <taxon>Bacillati</taxon>
        <taxon>Actinomycetota</taxon>
        <taxon>Actinomycetes</taxon>
        <taxon>Micrococcales</taxon>
        <taxon>Intrasporangiaceae</taxon>
        <taxon>Janibacter</taxon>
    </lineage>
</organism>
<keyword evidence="1" id="KW-0812">Transmembrane</keyword>
<gene>
    <name evidence="3" type="ORF">ASJ30_02950</name>
    <name evidence="4" type="ORF">IGS73_03015</name>
</gene>
<dbReference type="KEGG" id="jte:ASJ30_02950"/>
<keyword evidence="1" id="KW-1133">Transmembrane helix</keyword>
<feature type="domain" description="CAAX prenyl protease 2/Lysostaphin resistance protein A-like" evidence="2">
    <location>
        <begin position="341"/>
        <end position="437"/>
    </location>
</feature>
<name>A0A1L3ME49_9MICO</name>
<accession>A0A1L3ME49</accession>
<evidence type="ECO:0000259" key="2">
    <source>
        <dbReference type="Pfam" id="PF02517"/>
    </source>
</evidence>
<dbReference type="Proteomes" id="UP000182938">
    <property type="component" value="Chromosome"/>
</dbReference>
<feature type="transmembrane region" description="Helical" evidence="1">
    <location>
        <begin position="264"/>
        <end position="283"/>
    </location>
</feature>
<dbReference type="GO" id="GO:0080120">
    <property type="term" value="P:CAAX-box protein maturation"/>
    <property type="evidence" value="ECO:0007669"/>
    <property type="project" value="UniProtKB-ARBA"/>
</dbReference>
<keyword evidence="4" id="KW-0645">Protease</keyword>
<dbReference type="InterPro" id="IPR003675">
    <property type="entry name" value="Rce1/LyrA-like_dom"/>
</dbReference>
<keyword evidence="5" id="KW-1185">Reference proteome</keyword>